<dbReference type="PROSITE" id="PS00678">
    <property type="entry name" value="WD_REPEATS_1"/>
    <property type="match status" value="3"/>
</dbReference>
<dbReference type="Gene3D" id="3.40.50.300">
    <property type="entry name" value="P-loop containing nucleotide triphosphate hydrolases"/>
    <property type="match status" value="1"/>
</dbReference>
<dbReference type="SUPFAM" id="SSF82171">
    <property type="entry name" value="DPP6 N-terminal domain-like"/>
    <property type="match status" value="1"/>
</dbReference>
<feature type="repeat" description="WD" evidence="3">
    <location>
        <begin position="1427"/>
        <end position="1460"/>
    </location>
</feature>
<evidence type="ECO:0000256" key="1">
    <source>
        <dbReference type="ARBA" id="ARBA00022574"/>
    </source>
</evidence>
<evidence type="ECO:0000256" key="3">
    <source>
        <dbReference type="PROSITE-ProRule" id="PRU00221"/>
    </source>
</evidence>
<evidence type="ECO:0000313" key="6">
    <source>
        <dbReference type="Proteomes" id="UP000707451"/>
    </source>
</evidence>
<dbReference type="OrthoDB" id="2344268at2759"/>
<dbReference type="Pfam" id="PF00805">
    <property type="entry name" value="Pentapeptide"/>
    <property type="match status" value="1"/>
</dbReference>
<feature type="repeat" description="WD" evidence="3">
    <location>
        <begin position="1343"/>
        <end position="1375"/>
    </location>
</feature>
<proteinExistence type="predicted"/>
<feature type="repeat" description="WD" evidence="3">
    <location>
        <begin position="1385"/>
        <end position="1417"/>
    </location>
</feature>
<dbReference type="PROSITE" id="PS50294">
    <property type="entry name" value="WD_REPEATS_REGION"/>
    <property type="match status" value="8"/>
</dbReference>
<comment type="caution">
    <text evidence="5">The sequence shown here is derived from an EMBL/GenBank/DDBJ whole genome shotgun (WGS) entry which is preliminary data.</text>
</comment>
<feature type="repeat" description="WD" evidence="3">
    <location>
        <begin position="1512"/>
        <end position="1553"/>
    </location>
</feature>
<evidence type="ECO:0000259" key="4">
    <source>
        <dbReference type="Pfam" id="PF23948"/>
    </source>
</evidence>
<dbReference type="InterPro" id="IPR015943">
    <property type="entry name" value="WD40/YVTN_repeat-like_dom_sf"/>
</dbReference>
<dbReference type="PANTHER" id="PTHR19879">
    <property type="entry name" value="TRANSCRIPTION INITIATION FACTOR TFIID"/>
    <property type="match status" value="1"/>
</dbReference>
<dbReference type="SMART" id="SM00320">
    <property type="entry name" value="WD40"/>
    <property type="match status" value="12"/>
</dbReference>
<dbReference type="Pfam" id="PF23948">
    <property type="entry name" value="ARM_5"/>
    <property type="match status" value="1"/>
</dbReference>
<dbReference type="SUPFAM" id="SSF50960">
    <property type="entry name" value="TolB, C-terminal domain"/>
    <property type="match status" value="1"/>
</dbReference>
<keyword evidence="1 3" id="KW-0853">WD repeat</keyword>
<feature type="repeat" description="WD" evidence="3">
    <location>
        <begin position="1637"/>
        <end position="1679"/>
    </location>
</feature>
<dbReference type="SUPFAM" id="SSF141571">
    <property type="entry name" value="Pentapeptide repeat-like"/>
    <property type="match status" value="1"/>
</dbReference>
<dbReference type="InterPro" id="IPR019775">
    <property type="entry name" value="WD40_repeat_CS"/>
</dbReference>
<sequence>MSLFKISKNKIASAVSTPTQTPRSSLQINASDANMTSTVISADVERLLKKTTTIGHNQALSLARMICNTMTSSKLEGTSDNSYPTIPSAIRLGSKRINESPFSQFEQPTKKVQPSAIYNQERAMSTVVKQERISISSPQEYQVTFTQSRIDPNNIFPVLVAPEQSRLSIFPQNIAAPSLSTTLPPPGGRFESTSQLAYFNSLLRKSLSPASTAGSVYEHLGPSQQGTAILPEEDEQSRVRSLTTKVVEEFLASNVTSSTTIAEVVILGSFLSLEHYRKLLNSLVARFENATLLDVDLLQGSIQLVQCAEPGYILSNDLLRILTAIRTRLHDIHQHPTKHIYCLTLALSTLLDGMVECKVQDLGRVVDQAYLLALLEGLSKSSDPYLRHQATYALQGLLHVPIDEPRCQFVLRHAGNNTMGRLGVASVCKQGNYGISGEVERPHGDTVNALDIGFKAIGGAQSVGDNVQGPWASTKWGVLSGGRLPWYTALREAQEHIRNGRLADFSRLFFEAPCRQAIEFQRGVCLVLGEIAIDRCWEDGVRRNAIDFLAELYKDGSLLGLDEGIDSWILDILRQVSSFSDPAFSGHTRRILLGLEKEGNASKQTVYRDVMARPPNPYPIMVRLPIPSWSPLLNRAQAIPDVEYDLHRLKIERLREQENVPYIPPQAKPTFHSSNDTLFPLMESALEFLSSHRQVLLLLGDSGAGKSTFTLELERNLWMEYGAYGPIPLHINLPTIVNPSQDLIEKQLQRHRFSDAQIQQLRQNRQFIVICDGYDESQLKTNLYTTNRLNQPGQWKVKLIISCRSQCLNSDYRPRFQPQSANHYHRTKSDLFQEAVIVPFSRSQIEQYVDLYVRRLPANCMVQDDHPSWTKDEYMHKLVEIPNLMELVSNPFLLSLSLEALPHVVDFKKSLIRVELYDGFVTQWLAVSRARLENSALNDMERSEFDLLVEDDFVGHSLRFQKSLAEAIFRKQAGHPVVQYTHLRDRDSWKAEFFSPDGQAKLLRESSTVTRSGGDYRFIHRSLQEYFYSRTIYDPLDYNDAAMMYDPRRPIHTLQSALGRRSIIGEPSVVQFLAERVEQDPSFRCQLLDIVEQSKIDTQVQAGQAAANAITILVKAGIRFNGADLSGIKIAGADLREGEFDATNLEGADLSDTNLGKTWLRQANLRKAVLSGARFGELPYLKLEDEVYRCVFSSDGKLAVSFKGFKINIYDATTWTYLASHRGGQAIAISPTNYELAKSRPNGTVELGDILTGDIRIVLTGHTGPLSSIVYSPNGAMVATTSFDKTVRTWSALTGTILHILSGHSLVATGVAFSPTCPRLASCSMDTTVRIWDIPAGRQIAVLNSQSSAVISVTYSPNGRLIGTCSEDGSILLWDAHTFGVSSRLLGHISPVTYLTFSPDGNQIASCGLDGRVRLWDPLNKVLLSTFSGHQSAVGSVVYSPTGDCIASGGKDGTVRLWKVHELLSDAFSSSRTEGYVCLDVSPDGKQVGIGKRDGVVELLETLSGTSDGLLLSGHTESVNEVTFSPCGKRIASASSDSTVRLWCARAGSPLHVLTGHLGHVWAVSFSPSSRRVASASWDGTIRIWDTQTGKPELVLIGHSFAVNDVAYSPSGNLIASGGNDMTVRLWCSHSGAHLLVMNHFSQVHRVVFAPDEREVISASVDDGILQAWNTQTSELRGKTNPKHIDQGLNCCSFSPNGRLYVTGGKTGVLRVSAWVAGEWIRVFRCHVGVTFRFRWGQSSECLYVGTRAYGKLRLWKLTEEKGDYQLRLLWSAGAKELCLAHANLQDVVGLSSVDIALMKQHGSIDETKSGSIERPPNEK</sequence>
<feature type="repeat" description="WD" evidence="3">
    <location>
        <begin position="1554"/>
        <end position="1595"/>
    </location>
</feature>
<dbReference type="InterPro" id="IPR001646">
    <property type="entry name" value="5peptide_repeat"/>
</dbReference>
<name>A0A9P8BZW6_9FUNG</name>
<gene>
    <name evidence="5" type="primary">WDR31_1</name>
    <name evidence="5" type="ORF">KI688_000263</name>
</gene>
<feature type="domain" description="Arm-like repeat" evidence="4">
    <location>
        <begin position="233"/>
        <end position="544"/>
    </location>
</feature>
<protein>
    <submittedName>
        <fullName evidence="5">WD repeats region domain-containing protein</fullName>
    </submittedName>
</protein>
<dbReference type="InterPro" id="IPR020472">
    <property type="entry name" value="WD40_PAC1"/>
</dbReference>
<dbReference type="Gene3D" id="2.130.10.10">
    <property type="entry name" value="YVTN repeat-like/Quinoprotein amine dehydrogenase"/>
    <property type="match status" value="4"/>
</dbReference>
<dbReference type="EMBL" id="JAHRHY010000001">
    <property type="protein sequence ID" value="KAG9072492.1"/>
    <property type="molecule type" value="Genomic_DNA"/>
</dbReference>
<dbReference type="Pfam" id="PF00400">
    <property type="entry name" value="WD40"/>
    <property type="match status" value="9"/>
</dbReference>
<dbReference type="PROSITE" id="PS50082">
    <property type="entry name" value="WD_REPEATS_2"/>
    <property type="match status" value="9"/>
</dbReference>
<dbReference type="PRINTS" id="PR00320">
    <property type="entry name" value="GPROTEINBRPT"/>
</dbReference>
<dbReference type="SUPFAM" id="SSF50998">
    <property type="entry name" value="Quinoprotein alcohol dehydrogenase-like"/>
    <property type="match status" value="1"/>
</dbReference>
<dbReference type="Gene3D" id="2.160.20.80">
    <property type="entry name" value="E3 ubiquitin-protein ligase SopA"/>
    <property type="match status" value="1"/>
</dbReference>
<dbReference type="CDD" id="cd00200">
    <property type="entry name" value="WD40"/>
    <property type="match status" value="2"/>
</dbReference>
<dbReference type="PANTHER" id="PTHR19879:SF9">
    <property type="entry name" value="TRANSCRIPTION INITIATION FACTOR TFIID SUBUNIT 5"/>
    <property type="match status" value="1"/>
</dbReference>
<evidence type="ECO:0000256" key="2">
    <source>
        <dbReference type="ARBA" id="ARBA00022737"/>
    </source>
</evidence>
<reference evidence="5" key="1">
    <citation type="submission" date="2021-06" db="EMBL/GenBank/DDBJ databases">
        <title>Genome Sequence of Mortierella hyaline Strain SCG-10, a Cold-Adapted, Nitrate-Reducing Fungus Isolated from Soil in Minnesota, USA.</title>
        <authorList>
            <person name="Aldossari N."/>
        </authorList>
    </citation>
    <scope>NUCLEOTIDE SEQUENCE</scope>
    <source>
        <strain evidence="5">SCG-10</strain>
    </source>
</reference>
<evidence type="ECO:0000313" key="5">
    <source>
        <dbReference type="EMBL" id="KAG9072492.1"/>
    </source>
</evidence>
<feature type="repeat" description="WD" evidence="3">
    <location>
        <begin position="1259"/>
        <end position="1300"/>
    </location>
</feature>
<accession>A0A9P8BZW6</accession>
<dbReference type="InterPro" id="IPR011047">
    <property type="entry name" value="Quinoprotein_ADH-like_sf"/>
</dbReference>
<dbReference type="Proteomes" id="UP000707451">
    <property type="component" value="Unassembled WGS sequence"/>
</dbReference>
<feature type="repeat" description="WD" evidence="3">
    <location>
        <begin position="1301"/>
        <end position="1342"/>
    </location>
</feature>
<organism evidence="5 6">
    <name type="scientific">Linnemannia hyalina</name>
    <dbReference type="NCBI Taxonomy" id="64524"/>
    <lineage>
        <taxon>Eukaryota</taxon>
        <taxon>Fungi</taxon>
        <taxon>Fungi incertae sedis</taxon>
        <taxon>Mucoromycota</taxon>
        <taxon>Mortierellomycotina</taxon>
        <taxon>Mortierellomycetes</taxon>
        <taxon>Mortierellales</taxon>
        <taxon>Mortierellaceae</taxon>
        <taxon>Linnemannia</taxon>
    </lineage>
</organism>
<keyword evidence="6" id="KW-1185">Reference proteome</keyword>
<feature type="repeat" description="WD" evidence="3">
    <location>
        <begin position="1596"/>
        <end position="1627"/>
    </location>
</feature>
<keyword evidence="2" id="KW-0677">Repeat</keyword>
<dbReference type="InterPro" id="IPR001680">
    <property type="entry name" value="WD40_rpt"/>
</dbReference>
<dbReference type="InterPro" id="IPR027417">
    <property type="entry name" value="P-loop_NTPase"/>
</dbReference>
<dbReference type="InterPro" id="IPR056251">
    <property type="entry name" value="Arm_rpt_dom"/>
</dbReference>